<evidence type="ECO:0000256" key="1">
    <source>
        <dbReference type="SAM" id="MobiDB-lite"/>
    </source>
</evidence>
<feature type="compositionally biased region" description="Acidic residues" evidence="1">
    <location>
        <begin position="60"/>
        <end position="77"/>
    </location>
</feature>
<comment type="caution">
    <text evidence="2">The sequence shown here is derived from an EMBL/GenBank/DDBJ whole genome shotgun (WGS) entry which is preliminary data.</text>
</comment>
<dbReference type="EMBL" id="JAJBZG010000005">
    <property type="protein sequence ID" value="MCB7482562.1"/>
    <property type="molecule type" value="Genomic_DNA"/>
</dbReference>
<name>A0A9X1LLU6_9FLAO</name>
<dbReference type="PROSITE" id="PS51257">
    <property type="entry name" value="PROKAR_LIPOPROTEIN"/>
    <property type="match status" value="1"/>
</dbReference>
<reference evidence="2" key="1">
    <citation type="submission" date="2021-10" db="EMBL/GenBank/DDBJ databases">
        <title>Gramella sp. ASW11-100T, isolated from marine sediment.</title>
        <authorList>
            <person name="Xia C."/>
        </authorList>
    </citation>
    <scope>NUCLEOTIDE SEQUENCE</scope>
    <source>
        <strain evidence="2">ASW11-100</strain>
    </source>
</reference>
<accession>A0A9X1LLU6</accession>
<keyword evidence="3" id="KW-1185">Reference proteome</keyword>
<evidence type="ECO:0000313" key="2">
    <source>
        <dbReference type="EMBL" id="MCB7482562.1"/>
    </source>
</evidence>
<evidence type="ECO:0000313" key="3">
    <source>
        <dbReference type="Proteomes" id="UP001139414"/>
    </source>
</evidence>
<gene>
    <name evidence="2" type="ORF">LGQ90_14930</name>
</gene>
<sequence>MKKLFLLFAVATMSLSIYSCRETTEEKTEDAVEEMGNDIEESTEEAGQEVENAAENAGNEMEEEVEGTDDMNADDDM</sequence>
<feature type="compositionally biased region" description="Low complexity" evidence="1">
    <location>
        <begin position="49"/>
        <end position="59"/>
    </location>
</feature>
<dbReference type="AlphaFoldDB" id="A0A9X1LLU6"/>
<feature type="compositionally biased region" description="Acidic residues" evidence="1">
    <location>
        <begin position="31"/>
        <end position="48"/>
    </location>
</feature>
<feature type="region of interest" description="Disordered" evidence="1">
    <location>
        <begin position="31"/>
        <end position="77"/>
    </location>
</feature>
<proteinExistence type="predicted"/>
<protein>
    <submittedName>
        <fullName evidence="2">Uncharacterized protein</fullName>
    </submittedName>
</protein>
<organism evidence="2 3">
    <name type="scientific">Christiangramia sediminis</name>
    <dbReference type="NCBI Taxonomy" id="2881336"/>
    <lineage>
        <taxon>Bacteria</taxon>
        <taxon>Pseudomonadati</taxon>
        <taxon>Bacteroidota</taxon>
        <taxon>Flavobacteriia</taxon>
        <taxon>Flavobacteriales</taxon>
        <taxon>Flavobacteriaceae</taxon>
        <taxon>Christiangramia</taxon>
    </lineage>
</organism>
<dbReference type="Proteomes" id="UP001139414">
    <property type="component" value="Unassembled WGS sequence"/>
</dbReference>